<name>A0ABS4Q5D5_9PSEU</name>
<protein>
    <recommendedName>
        <fullName evidence="3">SMODS and SLOG-associating 2TM effector domain-containing protein</fullName>
    </recommendedName>
</protein>
<dbReference type="EMBL" id="JAGGMS010000001">
    <property type="protein sequence ID" value="MBP2186888.1"/>
    <property type="molecule type" value="Genomic_DNA"/>
</dbReference>
<accession>A0ABS4Q5D5</accession>
<organism evidence="1 2">
    <name type="scientific">Amycolatopsis magusensis</name>
    <dbReference type="NCBI Taxonomy" id="882444"/>
    <lineage>
        <taxon>Bacteria</taxon>
        <taxon>Bacillati</taxon>
        <taxon>Actinomycetota</taxon>
        <taxon>Actinomycetes</taxon>
        <taxon>Pseudonocardiales</taxon>
        <taxon>Pseudonocardiaceae</taxon>
        <taxon>Amycolatopsis</taxon>
    </lineage>
</organism>
<evidence type="ECO:0000313" key="2">
    <source>
        <dbReference type="Proteomes" id="UP000741013"/>
    </source>
</evidence>
<dbReference type="Proteomes" id="UP000741013">
    <property type="component" value="Unassembled WGS sequence"/>
</dbReference>
<proteinExistence type="predicted"/>
<reference evidence="1 2" key="1">
    <citation type="submission" date="2021-03" db="EMBL/GenBank/DDBJ databases">
        <title>Sequencing the genomes of 1000 actinobacteria strains.</title>
        <authorList>
            <person name="Klenk H.-P."/>
        </authorList>
    </citation>
    <scope>NUCLEOTIDE SEQUENCE [LARGE SCALE GENOMIC DNA]</scope>
    <source>
        <strain evidence="1 2">DSM 45510</strain>
    </source>
</reference>
<sequence length="675" mass="75809">MTTPGQATGNTATDGATVGIQANEVHSSTVYQILPDASPEEKYKVGIAYLRDGVPSRARELIEEARALGHDGAEVRFHWVLALLSKRSYRDLTTEEREQLANIPRTYEELPVNEWTPSLKAVCALLVCLSDTASDPGPALRDLTGLPAPQREMIVRHLDLVLTGSLRDSFWAEIRQNAEEAQFDLDRGNRVWAYFQPKPIRPRARPPAPTTTTAGDHIRATINTLAGGLAVGYLGKTVILAARPLPILAYFLALAAACVAARNGLRWHYRSERLTAKERQFRGREYGPPTLEAGFARSVDRAFQHYFHKYAPKEAERKSWVTEIAGFQRSLRNEIVDLYRESRIPVGRVHWLIRFTTREVRSKWQKGTLFEYREQYRVSTATKVSCSLSNILLVACTAYVFSAAIEVDLLPNAAAGLVAVAGALGAVPKWSRVFSERQRIKEEWLEHDEVLSAREAEYDRWVDKLDSTRPSETEMEDWLTADKTMVLDSALKHYRLAWRDVLTHAFLQTPGNNCKRARVPDGPLRYSKYDIRLFLITQDGVREISTEMDFEHARRNGQERNNFRFDAVSSVHVASTTELSYTLELTLMNGDPRNIRVTDPNRDRAAPGESPRSLARMSLDAAGFAHTLHILEGIAAEGKRWIERDPYVNDHAVAGLASGAAHPETGRSWSTPTAP</sequence>
<evidence type="ECO:0000313" key="1">
    <source>
        <dbReference type="EMBL" id="MBP2186888.1"/>
    </source>
</evidence>
<dbReference type="RefSeq" id="WP_209670264.1">
    <property type="nucleotide sequence ID" value="NZ_JAGGMS010000001.1"/>
</dbReference>
<keyword evidence="2" id="KW-1185">Reference proteome</keyword>
<gene>
    <name evidence="1" type="ORF">JOM49_008414</name>
</gene>
<evidence type="ECO:0008006" key="3">
    <source>
        <dbReference type="Google" id="ProtNLM"/>
    </source>
</evidence>
<comment type="caution">
    <text evidence="1">The sequence shown here is derived from an EMBL/GenBank/DDBJ whole genome shotgun (WGS) entry which is preliminary data.</text>
</comment>